<proteinExistence type="predicted"/>
<dbReference type="EMBL" id="QVXO01000004">
    <property type="protein sequence ID" value="RPJ93082.1"/>
    <property type="molecule type" value="Genomic_DNA"/>
</dbReference>
<reference evidence="1 2" key="1">
    <citation type="submission" date="2018-08" db="EMBL/GenBank/DDBJ databases">
        <title>Achromobacter xylosoxidans Genome sequencing and assembly.</title>
        <authorList>
            <person name="Wang R."/>
            <person name="Rensing C."/>
            <person name="Li Y."/>
        </authorList>
    </citation>
    <scope>NUCLEOTIDE SEQUENCE [LARGE SCALE GENOMIC DNA]</scope>
    <source>
        <strain evidence="1 2">GD003A</strain>
    </source>
</reference>
<evidence type="ECO:0000313" key="1">
    <source>
        <dbReference type="EMBL" id="RPJ93082.1"/>
    </source>
</evidence>
<accession>A0A424WIS0</accession>
<dbReference type="OrthoDB" id="9182156at2"/>
<protein>
    <submittedName>
        <fullName evidence="1">AlpA family phage regulatory protein</fullName>
    </submittedName>
</protein>
<comment type="caution">
    <text evidence="1">The sequence shown here is derived from an EMBL/GenBank/DDBJ whole genome shotgun (WGS) entry which is preliminary data.</text>
</comment>
<gene>
    <name evidence="1" type="ORF">DY367_04000</name>
</gene>
<dbReference type="Gene3D" id="1.10.238.160">
    <property type="match status" value="1"/>
</dbReference>
<evidence type="ECO:0000313" key="2">
    <source>
        <dbReference type="Proteomes" id="UP000285324"/>
    </source>
</evidence>
<dbReference type="RefSeq" id="WP_118931739.1">
    <property type="nucleotide sequence ID" value="NZ_CP061008.1"/>
</dbReference>
<name>A0A424WIS0_ALCXX</name>
<dbReference type="Proteomes" id="UP000285324">
    <property type="component" value="Unassembled WGS sequence"/>
</dbReference>
<sequence length="71" mass="8335">MNHRTLVSVPRAMELSGHRSRSSFYRRIQTDQLFPRPVKLGRSTRFVLEEIVAWVESKIAERDSPPAQQRQ</sequence>
<dbReference type="InterPro" id="IPR010260">
    <property type="entry name" value="AlpA"/>
</dbReference>
<organism evidence="1 2">
    <name type="scientific">Alcaligenes xylosoxydans xylosoxydans</name>
    <name type="common">Achromobacter xylosoxidans</name>
    <dbReference type="NCBI Taxonomy" id="85698"/>
    <lineage>
        <taxon>Bacteria</taxon>
        <taxon>Pseudomonadati</taxon>
        <taxon>Pseudomonadota</taxon>
        <taxon>Betaproteobacteria</taxon>
        <taxon>Burkholderiales</taxon>
        <taxon>Alcaligenaceae</taxon>
        <taxon>Achromobacter</taxon>
    </lineage>
</organism>
<dbReference type="Pfam" id="PF05930">
    <property type="entry name" value="Phage_AlpA"/>
    <property type="match status" value="1"/>
</dbReference>
<dbReference type="AlphaFoldDB" id="A0A424WIS0"/>